<accession>A0A2P5CEC6</accession>
<dbReference type="EMBL" id="JXTC01000376">
    <property type="protein sequence ID" value="PON59396.1"/>
    <property type="molecule type" value="Genomic_DNA"/>
</dbReference>
<feature type="compositionally biased region" description="Low complexity" evidence="1">
    <location>
        <begin position="40"/>
        <end position="51"/>
    </location>
</feature>
<keyword evidence="3" id="KW-1185">Reference proteome</keyword>
<dbReference type="InParanoid" id="A0A2P5CEC6"/>
<dbReference type="STRING" id="63057.A0A2P5CEC6"/>
<evidence type="ECO:0000313" key="2">
    <source>
        <dbReference type="EMBL" id="PON59396.1"/>
    </source>
</evidence>
<protein>
    <submittedName>
        <fullName evidence="2">Uncharacterized protein</fullName>
    </submittedName>
</protein>
<organism evidence="2 3">
    <name type="scientific">Trema orientale</name>
    <name type="common">Charcoal tree</name>
    <name type="synonym">Celtis orientalis</name>
    <dbReference type="NCBI Taxonomy" id="63057"/>
    <lineage>
        <taxon>Eukaryota</taxon>
        <taxon>Viridiplantae</taxon>
        <taxon>Streptophyta</taxon>
        <taxon>Embryophyta</taxon>
        <taxon>Tracheophyta</taxon>
        <taxon>Spermatophyta</taxon>
        <taxon>Magnoliopsida</taxon>
        <taxon>eudicotyledons</taxon>
        <taxon>Gunneridae</taxon>
        <taxon>Pentapetalae</taxon>
        <taxon>rosids</taxon>
        <taxon>fabids</taxon>
        <taxon>Rosales</taxon>
        <taxon>Cannabaceae</taxon>
        <taxon>Trema</taxon>
    </lineage>
</organism>
<dbReference type="Proteomes" id="UP000237000">
    <property type="component" value="Unassembled WGS sequence"/>
</dbReference>
<evidence type="ECO:0000313" key="3">
    <source>
        <dbReference type="Proteomes" id="UP000237000"/>
    </source>
</evidence>
<reference evidence="3" key="1">
    <citation type="submission" date="2016-06" db="EMBL/GenBank/DDBJ databases">
        <title>Parallel loss of symbiosis genes in relatives of nitrogen-fixing non-legume Parasponia.</title>
        <authorList>
            <person name="Van Velzen R."/>
            <person name="Holmer R."/>
            <person name="Bu F."/>
            <person name="Rutten L."/>
            <person name="Van Zeijl A."/>
            <person name="Liu W."/>
            <person name="Santuari L."/>
            <person name="Cao Q."/>
            <person name="Sharma T."/>
            <person name="Shen D."/>
            <person name="Roswanjaya Y."/>
            <person name="Wardhani T."/>
            <person name="Kalhor M.S."/>
            <person name="Jansen J."/>
            <person name="Van den Hoogen J."/>
            <person name="Gungor B."/>
            <person name="Hartog M."/>
            <person name="Hontelez J."/>
            <person name="Verver J."/>
            <person name="Yang W.-C."/>
            <person name="Schijlen E."/>
            <person name="Repin R."/>
            <person name="Schilthuizen M."/>
            <person name="Schranz E."/>
            <person name="Heidstra R."/>
            <person name="Miyata K."/>
            <person name="Fedorova E."/>
            <person name="Kohlen W."/>
            <person name="Bisseling T."/>
            <person name="Smit S."/>
            <person name="Geurts R."/>
        </authorList>
    </citation>
    <scope>NUCLEOTIDE SEQUENCE [LARGE SCALE GENOMIC DNA]</scope>
    <source>
        <strain evidence="3">cv. RG33-2</strain>
    </source>
</reference>
<proteinExistence type="predicted"/>
<dbReference type="OrthoDB" id="912844at2759"/>
<name>A0A2P5CEC6_TREOI</name>
<feature type="compositionally biased region" description="Basic and acidic residues" evidence="1">
    <location>
        <begin position="18"/>
        <end position="32"/>
    </location>
</feature>
<dbReference type="AlphaFoldDB" id="A0A2P5CEC6"/>
<gene>
    <name evidence="2" type="ORF">TorRG33x02_288800</name>
</gene>
<feature type="region of interest" description="Disordered" evidence="1">
    <location>
        <begin position="1"/>
        <end position="52"/>
    </location>
</feature>
<evidence type="ECO:0000256" key="1">
    <source>
        <dbReference type="SAM" id="MobiDB-lite"/>
    </source>
</evidence>
<comment type="caution">
    <text evidence="2">The sequence shown here is derived from an EMBL/GenBank/DDBJ whole genome shotgun (WGS) entry which is preliminary data.</text>
</comment>
<sequence length="103" mass="11811">MNHCFGFSSEPGCVQEESPERRTSRDQFEKRRGGFVGTASSSSHYRNDSSSIGLSDRWNQCWNDCSCIGFIRTIRTMEVDADFGERKPNLNRVMMVVEWSTMS</sequence>